<organism evidence="1 2">
    <name type="scientific">Flavobacterium sedimenticola</name>
    <dbReference type="NCBI Taxonomy" id="3043286"/>
    <lineage>
        <taxon>Bacteria</taxon>
        <taxon>Pseudomonadati</taxon>
        <taxon>Bacteroidota</taxon>
        <taxon>Flavobacteriia</taxon>
        <taxon>Flavobacteriales</taxon>
        <taxon>Flavobacteriaceae</taxon>
        <taxon>Flavobacterium</taxon>
    </lineage>
</organism>
<dbReference type="InterPro" id="IPR046357">
    <property type="entry name" value="PPIase_dom_sf"/>
</dbReference>
<dbReference type="EMBL" id="JASGBP010000002">
    <property type="protein sequence ID" value="MDI9256670.1"/>
    <property type="molecule type" value="Genomic_DNA"/>
</dbReference>
<comment type="caution">
    <text evidence="1">The sequence shown here is derived from an EMBL/GenBank/DDBJ whole genome shotgun (WGS) entry which is preliminary data.</text>
</comment>
<dbReference type="GO" id="GO:0016853">
    <property type="term" value="F:isomerase activity"/>
    <property type="evidence" value="ECO:0007669"/>
    <property type="project" value="UniProtKB-KW"/>
</dbReference>
<evidence type="ECO:0000313" key="1">
    <source>
        <dbReference type="EMBL" id="MDI9256670.1"/>
    </source>
</evidence>
<reference evidence="1 2" key="1">
    <citation type="submission" date="2023-05" db="EMBL/GenBank/DDBJ databases">
        <title>Flavobacterium sedimenti sp. nov., isolated from the sediment.</title>
        <authorList>
            <person name="Wu N."/>
        </authorList>
    </citation>
    <scope>NUCLEOTIDE SEQUENCE [LARGE SCALE GENOMIC DNA]</scope>
    <source>
        <strain evidence="1 2">YZ-48</strain>
    </source>
</reference>
<accession>A0ABT6XNL7</accession>
<proteinExistence type="predicted"/>
<protein>
    <submittedName>
        <fullName evidence="1">FKBP-type peptidylprolyl isomerase</fullName>
    </submittedName>
</protein>
<keyword evidence="1" id="KW-0413">Isomerase</keyword>
<evidence type="ECO:0000313" key="2">
    <source>
        <dbReference type="Proteomes" id="UP001230035"/>
    </source>
</evidence>
<gene>
    <name evidence="1" type="ORF">QHT84_04510</name>
</gene>
<name>A0ABT6XNL7_9FLAO</name>
<sequence length="324" mass="36182">MSNFFKAIVVVFSALTIVSCNKNDDSSVPLRDYAEQYQKDIALIEEFLQTHYMDVVDHPGFPDDQNVIFTKIPDGGTQTPIWNDPNLVTDFTVDLHDITYKLYYIKLREGSGPNSKSPCNVDKVLTSYNGKYLYEKTETVNGASTQVLTLKQFEESINPQSFFSLTGVIRGWSEVFPKFKTGSYSSNPDGTLSFTDFGAGVMFLPSGLGYFANSTGSIPAYSPLVFSFKLYEIERVDHDSDGIYSYQEDINGDGYVRVLEEGVANPDDTDGDGKPDFLDIDDDGDFFTTKSEIEDPLTGDPYPFDLIPTCSDGKKRHLSNLCHQ</sequence>
<dbReference type="Gene3D" id="3.10.50.40">
    <property type="match status" value="1"/>
</dbReference>
<dbReference type="SUPFAM" id="SSF54534">
    <property type="entry name" value="FKBP-like"/>
    <property type="match status" value="1"/>
</dbReference>
<dbReference type="Proteomes" id="UP001230035">
    <property type="component" value="Unassembled WGS sequence"/>
</dbReference>
<dbReference type="RefSeq" id="WP_283238360.1">
    <property type="nucleotide sequence ID" value="NZ_JASGBP010000002.1"/>
</dbReference>
<keyword evidence="2" id="KW-1185">Reference proteome</keyword>
<dbReference type="PROSITE" id="PS51257">
    <property type="entry name" value="PROKAR_LIPOPROTEIN"/>
    <property type="match status" value="1"/>
</dbReference>